<dbReference type="AlphaFoldDB" id="A0A3M6U3U6"/>
<dbReference type="InterPro" id="IPR037663">
    <property type="entry name" value="Mosmo"/>
</dbReference>
<dbReference type="OrthoDB" id="8768722at2759"/>
<dbReference type="InterPro" id="IPR039039">
    <property type="entry name" value="RAI1-like_fam"/>
</dbReference>
<organism evidence="6 7">
    <name type="scientific">Pocillopora damicornis</name>
    <name type="common">Cauliflower coral</name>
    <name type="synonym">Millepora damicornis</name>
    <dbReference type="NCBI Taxonomy" id="46731"/>
    <lineage>
        <taxon>Eukaryota</taxon>
        <taxon>Metazoa</taxon>
        <taxon>Cnidaria</taxon>
        <taxon>Anthozoa</taxon>
        <taxon>Hexacorallia</taxon>
        <taxon>Scleractinia</taxon>
        <taxon>Astrocoeniina</taxon>
        <taxon>Pocilloporidae</taxon>
        <taxon>Pocillopora</taxon>
    </lineage>
</organism>
<dbReference type="PANTHER" id="PTHR12395">
    <property type="entry name" value="DOM-3 RELATED"/>
    <property type="match status" value="1"/>
</dbReference>
<evidence type="ECO:0000313" key="6">
    <source>
        <dbReference type="EMBL" id="RMX48266.1"/>
    </source>
</evidence>
<comment type="function">
    <text evidence="2">Decapping enzyme for NAD-capped RNAs: specifically hydrolyzes the nicotinamide adenine dinucleotide (NAD) cap from a subset of RNAs by removing the entire NAD moiety from the 5'-end of an NAD-capped RNA.</text>
</comment>
<feature type="transmembrane region" description="Helical" evidence="4">
    <location>
        <begin position="466"/>
        <end position="488"/>
    </location>
</feature>
<evidence type="ECO:0000259" key="5">
    <source>
        <dbReference type="Pfam" id="PF08652"/>
    </source>
</evidence>
<comment type="subcellular location">
    <subcellularLocation>
        <location evidence="2">Nucleus</location>
    </subcellularLocation>
</comment>
<protein>
    <recommendedName>
        <fullName evidence="2">Decapping nuclease</fullName>
        <ecNumber evidence="2">3.6.1.-</ecNumber>
    </recommendedName>
</protein>
<dbReference type="GO" id="GO:0046872">
    <property type="term" value="F:metal ion binding"/>
    <property type="evidence" value="ECO:0007669"/>
    <property type="project" value="UniProtKB-KW"/>
</dbReference>
<keyword evidence="4" id="KW-0812">Transmembrane</keyword>
<comment type="cofactor">
    <cofactor evidence="2">
        <name>a divalent metal cation</name>
        <dbReference type="ChEBI" id="CHEBI:60240"/>
    </cofactor>
</comment>
<keyword evidence="2" id="KW-0547">Nucleotide-binding</keyword>
<comment type="caution">
    <text evidence="6">The sequence shown here is derived from an EMBL/GenBank/DDBJ whole genome shotgun (WGS) entry which is preliminary data.</text>
</comment>
<keyword evidence="2" id="KW-0479">Metal-binding</keyword>
<dbReference type="EC" id="3.6.1.-" evidence="2"/>
<dbReference type="GO" id="GO:0003723">
    <property type="term" value="F:RNA binding"/>
    <property type="evidence" value="ECO:0007669"/>
    <property type="project" value="UniProtKB-KW"/>
</dbReference>
<evidence type="ECO:0000256" key="3">
    <source>
        <dbReference type="SAM" id="MobiDB-lite"/>
    </source>
</evidence>
<gene>
    <name evidence="6" type="ORF">pdam_00005432</name>
</gene>
<feature type="domain" description="RAI1-like" evidence="5">
    <location>
        <begin position="43"/>
        <end position="391"/>
    </location>
</feature>
<evidence type="ECO:0000313" key="7">
    <source>
        <dbReference type="Proteomes" id="UP000275408"/>
    </source>
</evidence>
<proteinExistence type="inferred from homology"/>
<evidence type="ECO:0000256" key="1">
    <source>
        <dbReference type="ARBA" id="ARBA00006562"/>
    </source>
</evidence>
<dbReference type="GO" id="GO:0005829">
    <property type="term" value="C:cytosol"/>
    <property type="evidence" value="ECO:0007669"/>
    <property type="project" value="TreeGrafter"/>
</dbReference>
<dbReference type="EMBL" id="RCHS01002303">
    <property type="protein sequence ID" value="RMX48266.1"/>
    <property type="molecule type" value="Genomic_DNA"/>
</dbReference>
<sequence>MKRRSDVSEAAASKKTRKDSSVTQKSFAVQPVDAFRGRLPFYRQPIEVGHFSLDDHRRFHDDKRQLKYFSPPRDINFDLRAGYKDFVKRNEDVKEGLENLLQWVQCHHEKFEIVQSPTSETPPEGKTQLSSLHTDFITWRGLLTKIMCTPYETRESWQMAAVLHNGTIYIMEIETEENKDKRENMEERHKEMCYWGHNFESYVTSLVDKSHHNKNEEKAKESHAINDSEEFVTVIRARLNKHSLVFGAEVDCCTKDNEEAPANYIELKTSLKPHNHHHHYTFKRFKLLKWWAQSYLAGVPKIICGYRDHSGHVKELQTYNTLAIPRLARDEEDLWDSSICLNFLDRFLDWVKTVVIKSGPRVMYMFSWREPFEEVTVTEKSDELHCVLPDCYMNCDHVDQSSVRLGLTVMCQKSEGQPEVCVTPDLPQEWLATLLFMILGVVALTLTCFLLLVSPWKPSIVDAAKWIVFLGMIVFCLAALTFPMGFQMPEIGGKPYKLPQGTHVGPSFFLYIFCIVFTIASELFIFKVCPLLL</sequence>
<dbReference type="Pfam" id="PF08652">
    <property type="entry name" value="RAI1"/>
    <property type="match status" value="1"/>
</dbReference>
<feature type="region of interest" description="Disordered" evidence="3">
    <location>
        <begin position="1"/>
        <end position="23"/>
    </location>
</feature>
<comment type="similarity">
    <text evidence="1 2">Belongs to the DXO/Dom3Z family.</text>
</comment>
<feature type="non-terminal residue" evidence="6">
    <location>
        <position position="533"/>
    </location>
</feature>
<dbReference type="GO" id="GO:0034353">
    <property type="term" value="F:mRNA 5'-diphosphatase activity"/>
    <property type="evidence" value="ECO:0007669"/>
    <property type="project" value="TreeGrafter"/>
</dbReference>
<keyword evidence="2" id="KW-0694">RNA-binding</keyword>
<dbReference type="GO" id="GO:0005634">
    <property type="term" value="C:nucleus"/>
    <property type="evidence" value="ECO:0007669"/>
    <property type="project" value="UniProtKB-SubCell"/>
</dbReference>
<dbReference type="STRING" id="46731.A0A3M6U3U6"/>
<reference evidence="6 7" key="1">
    <citation type="journal article" date="2018" name="Sci. Rep.">
        <title>Comparative analysis of the Pocillopora damicornis genome highlights role of immune system in coral evolution.</title>
        <authorList>
            <person name="Cunning R."/>
            <person name="Bay R.A."/>
            <person name="Gillette P."/>
            <person name="Baker A.C."/>
            <person name="Traylor-Knowles N."/>
        </authorList>
    </citation>
    <scope>NUCLEOTIDE SEQUENCE [LARGE SCALE GENOMIC DNA]</scope>
    <source>
        <strain evidence="6">RSMAS</strain>
        <tissue evidence="6">Whole animal</tissue>
    </source>
</reference>
<evidence type="ECO:0000256" key="2">
    <source>
        <dbReference type="RuleBase" id="RU367113"/>
    </source>
</evidence>
<keyword evidence="4" id="KW-0472">Membrane</keyword>
<feature type="transmembrane region" description="Helical" evidence="4">
    <location>
        <begin position="508"/>
        <end position="526"/>
    </location>
</feature>
<evidence type="ECO:0000256" key="4">
    <source>
        <dbReference type="SAM" id="Phobius"/>
    </source>
</evidence>
<keyword evidence="2" id="KW-0540">Nuclease</keyword>
<keyword evidence="2" id="KW-0378">Hydrolase</keyword>
<dbReference type="GO" id="GO:0000956">
    <property type="term" value="P:nuclear-transcribed mRNA catabolic process"/>
    <property type="evidence" value="ECO:0007669"/>
    <property type="project" value="TreeGrafter"/>
</dbReference>
<dbReference type="GO" id="GO:0000166">
    <property type="term" value="F:nucleotide binding"/>
    <property type="evidence" value="ECO:0007669"/>
    <property type="project" value="UniProtKB-KW"/>
</dbReference>
<dbReference type="InterPro" id="IPR013961">
    <property type="entry name" value="RAI1"/>
</dbReference>
<feature type="transmembrane region" description="Helical" evidence="4">
    <location>
        <begin position="430"/>
        <end position="454"/>
    </location>
</feature>
<dbReference type="PANTHER" id="PTHR12395:SF9">
    <property type="entry name" value="DECAPPING AND EXORIBONUCLEASE PROTEIN"/>
    <property type="match status" value="1"/>
</dbReference>
<dbReference type="GO" id="GO:0004518">
    <property type="term" value="F:nuclease activity"/>
    <property type="evidence" value="ECO:0007669"/>
    <property type="project" value="UniProtKB-KW"/>
</dbReference>
<dbReference type="GO" id="GO:0110155">
    <property type="term" value="P:NAD-cap decapping"/>
    <property type="evidence" value="ECO:0007669"/>
    <property type="project" value="TreeGrafter"/>
</dbReference>
<dbReference type="Proteomes" id="UP000275408">
    <property type="component" value="Unassembled WGS sequence"/>
</dbReference>
<dbReference type="Pfam" id="PF18800">
    <property type="entry name" value="Atthog"/>
    <property type="match status" value="1"/>
</dbReference>
<name>A0A3M6U3U6_POCDA</name>
<keyword evidence="7" id="KW-1185">Reference proteome</keyword>
<keyword evidence="4" id="KW-1133">Transmembrane helix</keyword>
<keyword evidence="2" id="KW-0539">Nucleus</keyword>
<accession>A0A3M6U3U6</accession>